<gene>
    <name evidence="1" type="ORF">CLUMA_CG014657</name>
</gene>
<dbReference type="AlphaFoldDB" id="A0A1J1ILW7"/>
<protein>
    <submittedName>
        <fullName evidence="1">CLUMA_CG014657, isoform A</fullName>
    </submittedName>
</protein>
<reference evidence="1 2" key="1">
    <citation type="submission" date="2015-04" db="EMBL/GenBank/DDBJ databases">
        <authorList>
            <person name="Syromyatnikov M.Y."/>
            <person name="Popov V.N."/>
        </authorList>
    </citation>
    <scope>NUCLEOTIDE SEQUENCE [LARGE SCALE GENOMIC DNA]</scope>
</reference>
<dbReference type="Proteomes" id="UP000183832">
    <property type="component" value="Unassembled WGS sequence"/>
</dbReference>
<accession>A0A1J1ILW7</accession>
<sequence>MGKPHMGRLQIMPQHNFKDTPAYEDAKRTAVTSQHNPISVGIGKCCHCHLPQMSIASRLF</sequence>
<evidence type="ECO:0000313" key="2">
    <source>
        <dbReference type="Proteomes" id="UP000183832"/>
    </source>
</evidence>
<dbReference type="EMBL" id="CVRI01000055">
    <property type="protein sequence ID" value="CRL01239.1"/>
    <property type="molecule type" value="Genomic_DNA"/>
</dbReference>
<organism evidence="1 2">
    <name type="scientific">Clunio marinus</name>
    <dbReference type="NCBI Taxonomy" id="568069"/>
    <lineage>
        <taxon>Eukaryota</taxon>
        <taxon>Metazoa</taxon>
        <taxon>Ecdysozoa</taxon>
        <taxon>Arthropoda</taxon>
        <taxon>Hexapoda</taxon>
        <taxon>Insecta</taxon>
        <taxon>Pterygota</taxon>
        <taxon>Neoptera</taxon>
        <taxon>Endopterygota</taxon>
        <taxon>Diptera</taxon>
        <taxon>Nematocera</taxon>
        <taxon>Chironomoidea</taxon>
        <taxon>Chironomidae</taxon>
        <taxon>Clunio</taxon>
    </lineage>
</organism>
<proteinExistence type="predicted"/>
<keyword evidence="2" id="KW-1185">Reference proteome</keyword>
<name>A0A1J1ILW7_9DIPT</name>
<evidence type="ECO:0000313" key="1">
    <source>
        <dbReference type="EMBL" id="CRL01239.1"/>
    </source>
</evidence>